<dbReference type="EMBL" id="BQNB010017701">
    <property type="protein sequence ID" value="GJT66286.1"/>
    <property type="molecule type" value="Genomic_DNA"/>
</dbReference>
<comment type="caution">
    <text evidence="1">The sequence shown here is derived from an EMBL/GenBank/DDBJ whole genome shotgun (WGS) entry which is preliminary data.</text>
</comment>
<proteinExistence type="predicted"/>
<reference evidence="1" key="1">
    <citation type="journal article" date="2022" name="Int. J. Mol. Sci.">
        <title>Draft Genome of Tanacetum Coccineum: Genomic Comparison of Closely Related Tanacetum-Family Plants.</title>
        <authorList>
            <person name="Yamashiro T."/>
            <person name="Shiraishi A."/>
            <person name="Nakayama K."/>
            <person name="Satake H."/>
        </authorList>
    </citation>
    <scope>NUCLEOTIDE SEQUENCE</scope>
</reference>
<keyword evidence="2" id="KW-1185">Reference proteome</keyword>
<organism evidence="1 2">
    <name type="scientific">Tanacetum coccineum</name>
    <dbReference type="NCBI Taxonomy" id="301880"/>
    <lineage>
        <taxon>Eukaryota</taxon>
        <taxon>Viridiplantae</taxon>
        <taxon>Streptophyta</taxon>
        <taxon>Embryophyta</taxon>
        <taxon>Tracheophyta</taxon>
        <taxon>Spermatophyta</taxon>
        <taxon>Magnoliopsida</taxon>
        <taxon>eudicotyledons</taxon>
        <taxon>Gunneridae</taxon>
        <taxon>Pentapetalae</taxon>
        <taxon>asterids</taxon>
        <taxon>campanulids</taxon>
        <taxon>Asterales</taxon>
        <taxon>Asteraceae</taxon>
        <taxon>Asteroideae</taxon>
        <taxon>Anthemideae</taxon>
        <taxon>Anthemidinae</taxon>
        <taxon>Tanacetum</taxon>
    </lineage>
</organism>
<accession>A0ABQ5FSH9</accession>
<evidence type="ECO:0000313" key="1">
    <source>
        <dbReference type="EMBL" id="GJT66286.1"/>
    </source>
</evidence>
<reference evidence="1" key="2">
    <citation type="submission" date="2022-01" db="EMBL/GenBank/DDBJ databases">
        <authorList>
            <person name="Yamashiro T."/>
            <person name="Shiraishi A."/>
            <person name="Satake H."/>
            <person name="Nakayama K."/>
        </authorList>
    </citation>
    <scope>NUCLEOTIDE SEQUENCE</scope>
</reference>
<evidence type="ECO:0000313" key="2">
    <source>
        <dbReference type="Proteomes" id="UP001151760"/>
    </source>
</evidence>
<gene>
    <name evidence="1" type="ORF">Tco_1017766</name>
</gene>
<sequence>MTNLSTSPFAYVLWIFLAISRRFSLSLHILSSPGNEDTNFDLAFQFDHSFMPECISHAEWNFMKFNDFPDCEDSRARSIHKSFTSSASFWESSRKAYLLEDKQIPNVGVFDEVFSTWMAIGGNTRDLGSFGEEMDKTTTLHQVS</sequence>
<protein>
    <submittedName>
        <fullName evidence="1">Uncharacterized protein</fullName>
    </submittedName>
</protein>
<name>A0ABQ5FSH9_9ASTR</name>
<dbReference type="Proteomes" id="UP001151760">
    <property type="component" value="Unassembled WGS sequence"/>
</dbReference>